<sequence length="255" mass="28217">IGDEQSIEQTLSTFSWHIGNIVHIINNATAQSLVLLDELGTNTDPGEGSALARAILLHFLSQGTMTVATTHYTELKALAHATDGMQNAALDVDPVTMTPTYHLTVGIPGGSNALATASRLGLLAEIVTRARHMLSQGAQEIEALLTHLVTEQKNVESLRHSLEKELSEAEQSDADLKNRLRQVEEERRKIIKETRDQIVREAAELHMKIREAATELRKEKSRERIEQAKKALAEAQEQLNTGVWQARPAVEIDEK</sequence>
<evidence type="ECO:0000313" key="6">
    <source>
        <dbReference type="EMBL" id="GAG20753.1"/>
    </source>
</evidence>
<comment type="caution">
    <text evidence="6">The sequence shown here is derived from an EMBL/GenBank/DDBJ whole genome shotgun (WGS) entry which is preliminary data.</text>
</comment>
<reference evidence="6" key="1">
    <citation type="journal article" date="2014" name="Front. Microbiol.">
        <title>High frequency of phylogenetically diverse reductive dehalogenase-homologous genes in deep subseafloor sedimentary metagenomes.</title>
        <authorList>
            <person name="Kawai M."/>
            <person name="Futagami T."/>
            <person name="Toyoda A."/>
            <person name="Takaki Y."/>
            <person name="Nishi S."/>
            <person name="Hori S."/>
            <person name="Arai W."/>
            <person name="Tsubouchi T."/>
            <person name="Morono Y."/>
            <person name="Uchiyama I."/>
            <person name="Ito T."/>
            <person name="Fujiyama A."/>
            <person name="Inagaki F."/>
            <person name="Takami H."/>
        </authorList>
    </citation>
    <scope>NUCLEOTIDE SEQUENCE</scope>
    <source>
        <strain evidence="6">Expedition CK06-06</strain>
    </source>
</reference>
<keyword evidence="2" id="KW-0067">ATP-binding</keyword>
<feature type="domain" description="DNA mismatch repair proteins mutS family" evidence="5">
    <location>
        <begin position="1"/>
        <end position="135"/>
    </location>
</feature>
<evidence type="ECO:0000256" key="2">
    <source>
        <dbReference type="ARBA" id="ARBA00022840"/>
    </source>
</evidence>
<dbReference type="PANTHER" id="PTHR48466">
    <property type="entry name" value="OS10G0509000 PROTEIN-RELATED"/>
    <property type="match status" value="1"/>
</dbReference>
<keyword evidence="3" id="KW-0238">DNA-binding</keyword>
<dbReference type="GO" id="GO:0006298">
    <property type="term" value="P:mismatch repair"/>
    <property type="evidence" value="ECO:0007669"/>
    <property type="project" value="InterPro"/>
</dbReference>
<evidence type="ECO:0000256" key="3">
    <source>
        <dbReference type="ARBA" id="ARBA00023125"/>
    </source>
</evidence>
<dbReference type="InterPro" id="IPR000432">
    <property type="entry name" value="DNA_mismatch_repair_MutS_C"/>
</dbReference>
<dbReference type="GO" id="GO:0005524">
    <property type="term" value="F:ATP binding"/>
    <property type="evidence" value="ECO:0007669"/>
    <property type="project" value="UniProtKB-KW"/>
</dbReference>
<dbReference type="AlphaFoldDB" id="X0W818"/>
<organism evidence="6">
    <name type="scientific">marine sediment metagenome</name>
    <dbReference type="NCBI Taxonomy" id="412755"/>
    <lineage>
        <taxon>unclassified sequences</taxon>
        <taxon>metagenomes</taxon>
        <taxon>ecological metagenomes</taxon>
    </lineage>
</organism>
<evidence type="ECO:0000256" key="1">
    <source>
        <dbReference type="ARBA" id="ARBA00022741"/>
    </source>
</evidence>
<feature type="coiled-coil region" evidence="4">
    <location>
        <begin position="152"/>
        <end position="238"/>
    </location>
</feature>
<gene>
    <name evidence="6" type="ORF">S01H1_58586</name>
</gene>
<feature type="non-terminal residue" evidence="6">
    <location>
        <position position="1"/>
    </location>
</feature>
<dbReference type="Gene3D" id="3.40.50.300">
    <property type="entry name" value="P-loop containing nucleotide triphosphate hydrolases"/>
    <property type="match status" value="1"/>
</dbReference>
<keyword evidence="1" id="KW-0547">Nucleotide-binding</keyword>
<name>X0W818_9ZZZZ</name>
<accession>X0W818</accession>
<proteinExistence type="predicted"/>
<dbReference type="GO" id="GO:0030983">
    <property type="term" value="F:mismatched DNA binding"/>
    <property type="evidence" value="ECO:0007669"/>
    <property type="project" value="InterPro"/>
</dbReference>
<dbReference type="PANTHER" id="PTHR48466:SF2">
    <property type="entry name" value="OS10G0509000 PROTEIN"/>
    <property type="match status" value="1"/>
</dbReference>
<evidence type="ECO:0000256" key="4">
    <source>
        <dbReference type="SAM" id="Coils"/>
    </source>
</evidence>
<dbReference type="GO" id="GO:0140664">
    <property type="term" value="F:ATP-dependent DNA damage sensor activity"/>
    <property type="evidence" value="ECO:0007669"/>
    <property type="project" value="InterPro"/>
</dbReference>
<dbReference type="InterPro" id="IPR027417">
    <property type="entry name" value="P-loop_NTPase"/>
</dbReference>
<dbReference type="EMBL" id="BARS01038274">
    <property type="protein sequence ID" value="GAG20753.1"/>
    <property type="molecule type" value="Genomic_DNA"/>
</dbReference>
<feature type="non-terminal residue" evidence="6">
    <location>
        <position position="255"/>
    </location>
</feature>
<dbReference type="Pfam" id="PF00488">
    <property type="entry name" value="MutS_V"/>
    <property type="match status" value="1"/>
</dbReference>
<protein>
    <recommendedName>
        <fullName evidence="5">DNA mismatch repair proteins mutS family domain-containing protein</fullName>
    </recommendedName>
</protein>
<dbReference type="SUPFAM" id="SSF52540">
    <property type="entry name" value="P-loop containing nucleoside triphosphate hydrolases"/>
    <property type="match status" value="1"/>
</dbReference>
<keyword evidence="4" id="KW-0175">Coiled coil</keyword>
<dbReference type="InterPro" id="IPR045076">
    <property type="entry name" value="MutS"/>
</dbReference>
<evidence type="ECO:0000259" key="5">
    <source>
        <dbReference type="SMART" id="SM00534"/>
    </source>
</evidence>
<dbReference type="SMART" id="SM00534">
    <property type="entry name" value="MUTSac"/>
    <property type="match status" value="1"/>
</dbReference>